<keyword evidence="1" id="KW-0812">Transmembrane</keyword>
<keyword evidence="3" id="KW-1185">Reference proteome</keyword>
<feature type="transmembrane region" description="Helical" evidence="1">
    <location>
        <begin position="229"/>
        <end position="249"/>
    </location>
</feature>
<protein>
    <submittedName>
        <fullName evidence="2">DUF4173 domain-containing protein</fullName>
    </submittedName>
</protein>
<dbReference type="InterPro" id="IPR025291">
    <property type="entry name" value="DUF4153"/>
</dbReference>
<feature type="transmembrane region" description="Helical" evidence="1">
    <location>
        <begin position="301"/>
        <end position="322"/>
    </location>
</feature>
<feature type="transmembrane region" description="Helical" evidence="1">
    <location>
        <begin position="429"/>
        <end position="449"/>
    </location>
</feature>
<dbReference type="Proteomes" id="UP001141183">
    <property type="component" value="Unassembled WGS sequence"/>
</dbReference>
<feature type="transmembrane region" description="Helical" evidence="1">
    <location>
        <begin position="342"/>
        <end position="366"/>
    </location>
</feature>
<feature type="transmembrane region" description="Helical" evidence="1">
    <location>
        <begin position="498"/>
        <end position="519"/>
    </location>
</feature>
<keyword evidence="1" id="KW-1133">Transmembrane helix</keyword>
<feature type="transmembrane region" description="Helical" evidence="1">
    <location>
        <begin position="156"/>
        <end position="174"/>
    </location>
</feature>
<feature type="transmembrane region" description="Helical" evidence="1">
    <location>
        <begin position="180"/>
        <end position="197"/>
    </location>
</feature>
<dbReference type="AlphaFoldDB" id="A0A9X3XKQ6"/>
<keyword evidence="1" id="KW-0472">Membrane</keyword>
<feature type="transmembrane region" description="Helical" evidence="1">
    <location>
        <begin position="461"/>
        <end position="482"/>
    </location>
</feature>
<feature type="transmembrane region" description="Helical" evidence="1">
    <location>
        <begin position="387"/>
        <end position="409"/>
    </location>
</feature>
<name>A0A9X3XKQ6_9CLOT</name>
<proteinExistence type="predicted"/>
<organism evidence="2 3">
    <name type="scientific">Clostridium tertium</name>
    <dbReference type="NCBI Taxonomy" id="1559"/>
    <lineage>
        <taxon>Bacteria</taxon>
        <taxon>Bacillati</taxon>
        <taxon>Bacillota</taxon>
        <taxon>Clostridia</taxon>
        <taxon>Eubacteriales</taxon>
        <taxon>Clostridiaceae</taxon>
        <taxon>Clostridium</taxon>
    </lineage>
</organism>
<dbReference type="Pfam" id="PF13687">
    <property type="entry name" value="DUF4153"/>
    <property type="match status" value="1"/>
</dbReference>
<dbReference type="EMBL" id="JAMRYU010000015">
    <property type="protein sequence ID" value="MDC4241420.1"/>
    <property type="molecule type" value="Genomic_DNA"/>
</dbReference>
<dbReference type="RefSeq" id="WP_097033896.1">
    <property type="nucleotide sequence ID" value="NZ_JALDMI010000010.1"/>
</dbReference>
<comment type="caution">
    <text evidence="2">The sequence shown here is derived from an EMBL/GenBank/DDBJ whole genome shotgun (WGS) entry which is preliminary data.</text>
</comment>
<evidence type="ECO:0000256" key="1">
    <source>
        <dbReference type="SAM" id="Phobius"/>
    </source>
</evidence>
<evidence type="ECO:0000313" key="2">
    <source>
        <dbReference type="EMBL" id="MDC4241420.1"/>
    </source>
</evidence>
<accession>A0A9X3XKQ6</accession>
<feature type="transmembrane region" description="Helical" evidence="1">
    <location>
        <begin position="204"/>
        <end position="223"/>
    </location>
</feature>
<gene>
    <name evidence="2" type="ORF">NE398_14780</name>
</gene>
<reference evidence="2" key="1">
    <citation type="submission" date="2022-05" db="EMBL/GenBank/DDBJ databases">
        <title>Draft genome sequence of Clostridium tertium strain CP3 isolated from Peru.</title>
        <authorList>
            <person name="Hurtado R."/>
            <person name="Lima L."/>
            <person name="Sousa T."/>
            <person name="Jaiswal A.K."/>
            <person name="Tiwari S."/>
            <person name="Maturrano L."/>
            <person name="Brenig B."/>
            <person name="Azevedo V."/>
        </authorList>
    </citation>
    <scope>NUCLEOTIDE SEQUENCE</scope>
    <source>
        <strain evidence="2">CP3</strain>
    </source>
</reference>
<evidence type="ECO:0000313" key="3">
    <source>
        <dbReference type="Proteomes" id="UP001141183"/>
    </source>
</evidence>
<sequence>MVNTVALVLVKGEKILLLKRSKNRLPIIGMKNEETPEECIERWKEGRIEFEDSPIINYNKKIHIEDYNVSLMFIDATNSEVKLIDESLVFEECRWANNINKVENDLIINVLDQCRINNYESLAVDSLKEFINMNSKYKIKNSKIDIEKQKMDTNKALILIAFSLGVGILFSKFIFGYLGISVAVLTILMTIIFMLIVGVKNKSFLGYFFVASSIILSFTYGIFTNEFFRVLNLLVIPISLFSGFLLLTFKNIEFKLIGFGTSFLEIIIGQSLSNSTKIPSVLRETLKKGNIKKENNHIKSILIGLLISIPLIIILGILLAGADEIFSYYLANIWRYLNIENIYDFILKAIIAIIIMFLVFGLYYSLNCTEVRDVQNNSIKKDFNSTTIITILISITILYLVFTKIQISYLYLNKALPSGFNFADYARDGFFQLVALVIVNLSMITIMNFKTSANNKRVKNVLNSLYSIITVLTINMGASAIYKMNLYIEEFGYTRLRILVQAFTVFLCISLIILLAFIWRGKYLFKPTAIVGLTIYLCLNYINIDNYIVKQNINIINTKHEIDDRYLTRLSLDAQDEVKEGYDKGLIESKYYYDWYNKRAITKNWYEYNYFNNRIFK</sequence>